<dbReference type="GO" id="GO:0071986">
    <property type="term" value="C:Ragulator complex"/>
    <property type="evidence" value="ECO:0007669"/>
    <property type="project" value="InterPro"/>
</dbReference>
<feature type="region of interest" description="Disordered" evidence="7">
    <location>
        <begin position="115"/>
        <end position="139"/>
    </location>
</feature>
<comment type="similarity">
    <text evidence="3">Belongs to the LAMTOR5 family.</text>
</comment>
<evidence type="ECO:0000256" key="1">
    <source>
        <dbReference type="ARBA" id="ARBA00004371"/>
    </source>
</evidence>
<dbReference type="PANTHER" id="PTHR13342:SF2">
    <property type="entry name" value="RAGULATOR COMPLEX PROTEIN LAMTOR5"/>
    <property type="match status" value="1"/>
</dbReference>
<dbReference type="GO" id="GO:0005764">
    <property type="term" value="C:lysosome"/>
    <property type="evidence" value="ECO:0007669"/>
    <property type="project" value="UniProtKB-SubCell"/>
</dbReference>
<dbReference type="InterPro" id="IPR024135">
    <property type="entry name" value="LAMTOR5"/>
</dbReference>
<evidence type="ECO:0000256" key="7">
    <source>
        <dbReference type="SAM" id="MobiDB-lite"/>
    </source>
</evidence>
<dbReference type="Gene3D" id="3.30.450.30">
    <property type="entry name" value="Dynein light chain 2a, cytoplasmic"/>
    <property type="match status" value="1"/>
</dbReference>
<dbReference type="PANTHER" id="PTHR13342">
    <property type="entry name" value="RAGULATOR COMPLEX PROTEIN LAMTOR5"/>
    <property type="match status" value="1"/>
</dbReference>
<evidence type="ECO:0000313" key="8">
    <source>
        <dbReference type="EMBL" id="CAD9816413.1"/>
    </source>
</evidence>
<dbReference type="GO" id="GO:1904263">
    <property type="term" value="P:positive regulation of TORC1 signaling"/>
    <property type="evidence" value="ECO:0007669"/>
    <property type="project" value="TreeGrafter"/>
</dbReference>
<dbReference type="EMBL" id="HBHQ01012411">
    <property type="protein sequence ID" value="CAD9816413.1"/>
    <property type="molecule type" value="Transcribed_RNA"/>
</dbReference>
<evidence type="ECO:0000256" key="5">
    <source>
        <dbReference type="ARBA" id="ARBA00023228"/>
    </source>
</evidence>
<keyword evidence="5" id="KW-0458">Lysosome</keyword>
<evidence type="ECO:0000256" key="3">
    <source>
        <dbReference type="ARBA" id="ARBA00007795"/>
    </source>
</evidence>
<dbReference type="Pfam" id="PF16672">
    <property type="entry name" value="LAMTOR5"/>
    <property type="match status" value="1"/>
</dbReference>
<comment type="subcellular location">
    <subcellularLocation>
        <location evidence="2">Cytoplasm</location>
    </subcellularLocation>
    <subcellularLocation>
        <location evidence="1">Lysosome</location>
    </subcellularLocation>
</comment>
<evidence type="ECO:0000256" key="2">
    <source>
        <dbReference type="ARBA" id="ARBA00004496"/>
    </source>
</evidence>
<accession>A0A7S2XML4</accession>
<keyword evidence="4" id="KW-0963">Cytoplasm</keyword>
<feature type="compositionally biased region" description="Low complexity" evidence="7">
    <location>
        <begin position="19"/>
        <end position="33"/>
    </location>
</feature>
<sequence>METQQTPPQAVNPPPPKPIGGSSSGSIVDSLIGGDRKGIGGALCNDPNGMCLSSLGTTVDPSKSGVYTSIARMAAMLEGSRGGDTPLICIETDKAAVLVKEYHGGHTVALRVPVSNREGTGAEDSVEDPNGGRLKSLDI</sequence>
<dbReference type="GO" id="GO:0071230">
    <property type="term" value="P:cellular response to amino acid stimulus"/>
    <property type="evidence" value="ECO:0007669"/>
    <property type="project" value="TreeGrafter"/>
</dbReference>
<proteinExistence type="inferred from homology"/>
<reference evidence="8" key="1">
    <citation type="submission" date="2021-01" db="EMBL/GenBank/DDBJ databases">
        <authorList>
            <person name="Corre E."/>
            <person name="Pelletier E."/>
            <person name="Niang G."/>
            <person name="Scheremetjew M."/>
            <person name="Finn R."/>
            <person name="Kale V."/>
            <person name="Holt S."/>
            <person name="Cochrane G."/>
            <person name="Meng A."/>
            <person name="Brown T."/>
            <person name="Cohen L."/>
        </authorList>
    </citation>
    <scope>NUCLEOTIDE SEQUENCE</scope>
    <source>
        <strain evidence="8">CCMP2084</strain>
    </source>
</reference>
<gene>
    <name evidence="8" type="ORF">ASEP1449_LOCUS8245</name>
</gene>
<evidence type="ECO:0000256" key="6">
    <source>
        <dbReference type="ARBA" id="ARBA00032692"/>
    </source>
</evidence>
<feature type="region of interest" description="Disordered" evidence="7">
    <location>
        <begin position="1"/>
        <end position="33"/>
    </location>
</feature>
<evidence type="ECO:0000256" key="4">
    <source>
        <dbReference type="ARBA" id="ARBA00022490"/>
    </source>
</evidence>
<dbReference type="GO" id="GO:0005085">
    <property type="term" value="F:guanyl-nucleotide exchange factor activity"/>
    <property type="evidence" value="ECO:0007669"/>
    <property type="project" value="TreeGrafter"/>
</dbReference>
<organism evidence="8">
    <name type="scientific">Attheya septentrionalis</name>
    <dbReference type="NCBI Taxonomy" id="420275"/>
    <lineage>
        <taxon>Eukaryota</taxon>
        <taxon>Sar</taxon>
        <taxon>Stramenopiles</taxon>
        <taxon>Ochrophyta</taxon>
        <taxon>Bacillariophyta</taxon>
        <taxon>Coscinodiscophyceae</taxon>
        <taxon>Chaetocerotophycidae</taxon>
        <taxon>Chaetocerotales</taxon>
        <taxon>Attheyaceae</taxon>
        <taxon>Attheya</taxon>
    </lineage>
</organism>
<name>A0A7S2XML4_9STRA</name>
<protein>
    <recommendedName>
        <fullName evidence="6">Late endosomal/lysosomal adaptor and MAPK and MTOR activator 5</fullName>
    </recommendedName>
</protein>
<dbReference type="AlphaFoldDB" id="A0A7S2XML4"/>